<protein>
    <submittedName>
        <fullName evidence="2">Cadherin-like domain-containing protein</fullName>
    </submittedName>
</protein>
<dbReference type="PROSITE" id="PS51854">
    <property type="entry name" value="CSPG"/>
    <property type="match status" value="1"/>
</dbReference>
<dbReference type="Proteomes" id="UP000829560">
    <property type="component" value="Chromosome"/>
</dbReference>
<accession>A0AAU6PTJ9</accession>
<feature type="region of interest" description="Disordered" evidence="1">
    <location>
        <begin position="1"/>
        <end position="60"/>
    </location>
</feature>
<gene>
    <name evidence="2" type="ORF">MN210_18555</name>
</gene>
<name>A0AAU6PTJ9_9GAMM</name>
<dbReference type="Pfam" id="PF16184">
    <property type="entry name" value="Cadherin_3"/>
    <property type="match status" value="1"/>
</dbReference>
<dbReference type="InterPro" id="IPR039005">
    <property type="entry name" value="CSPG_rpt"/>
</dbReference>
<proteinExistence type="predicted"/>
<evidence type="ECO:0000313" key="2">
    <source>
        <dbReference type="EMBL" id="WXX23735.1"/>
    </source>
</evidence>
<reference evidence="2" key="1">
    <citation type="submission" date="2024-03" db="EMBL/GenBank/DDBJ databases">
        <title>Psychrobacter raelis sp. nov. isolated from a dog with peritonitis.</title>
        <authorList>
            <person name="Schiavone A."/>
            <person name="Manzulli V."/>
            <person name="Camarda A."/>
            <person name="Cafiero M.A."/>
            <person name="Vasco I."/>
            <person name="Marino L."/>
            <person name="Pennuzzi G."/>
            <person name="Serrecchia L."/>
            <person name="Galante D."/>
            <person name="Pugliese N."/>
        </authorList>
    </citation>
    <scope>NUCLEOTIDE SEQUENCE</scope>
    <source>
        <strain evidence="2">PraFG1</strain>
    </source>
</reference>
<dbReference type="Gene3D" id="2.160.20.160">
    <property type="match status" value="2"/>
</dbReference>
<keyword evidence="3" id="KW-1185">Reference proteome</keyword>
<dbReference type="PRINTS" id="PR00313">
    <property type="entry name" value="CABNDNGRPT"/>
</dbReference>
<sequence>MHDTNGDGTPDYTATADANGNYSVDTSAAPLINGETVSATATDEDGTSEPGTSEAPNLNEAPVLTGDFQAEVVENYSTIITTTDLNFTDPDAEDIASEVTFTVTNLTNGVVMVDGTAATSFTGQQLADGQVSFAHDGSNVTDANNQASFSVIVEDGNEDGSTPTPQTFTINITPLAEVTNIVVTDNINATTELPNSLSNTNTSISGVASANYGDNYVYSGGVVADSDNATPNQQNLTNDMTPTVTVTIDNPLVDGYQALEVVRYTVVDGVATEEEVITSLTRNTDTEYTYTEPAELPSTYGTEYRYEARVVNIDDPASVETTEINSEWSSSEQAKFVLDTIEESLLISGVSGTGPLIISGVNAEQGTVVAYSYTNETGEYVFNPTGGPEGNGIIASTQVDADGNWSLELSRDNARAYLAINDEDNYEGSNARNADPKVDNNGNDIYDEFLPLGFVDQAGNATDPLAPIKLYYFDSDSLEGSGNLNPLDRPRDATNTVSDGNPQFNTVFTDDRDIIYVRNNIATLGSGTSNTFTVDLLGGDDTLNVGGNLLANTTVNMGEGNDSYIGSGLVGTDNTTTSVNLGTGDNQVLTLDNNGLAISNITITAEGNGNNLISVNSNNSDSINSSVITTTDGDDTLITLGGIDSSTIDLGNGNNSITASGPVDSGSVIRTGSGVDVVEVGLINRADVSLGDNDDTLTTTSYISAGQLDGRTHTVDLGAGNDTLNIGTYLRAGTGNRNTMNVLGGAGEDSINIAQDVSSAIAGLDRSTVLLDSGADDDTITIGGDVSGGTPINSRVTILSGTGDDTIRIDGQVTGGSGNNNSATIDAGDGNDTIIIEGRVYGGSASGTVASIIGGLGSDTLTLSTLDGGRAVVYTGSASDNEDNAVDTVTINNMSGSTVYLGNDDNFQITGEMSNGTVNFAASDDTTTLNVVSGGTVNMESGNDTVNITTSMSGGNINLGAGDDTITVASYTGGKIDGGAGFDTLDIQTGNNKVSLSDVTNIEAIDLHGTTIHLADVNRGDLTNDIYIRGDGGNTVNIGRQALGTNYSETGTQGGGTWSDTGDLTQDGVTYDVWTNSNGNDYTVYIEQGINVI</sequence>
<feature type="compositionally biased region" description="Polar residues" evidence="1">
    <location>
        <begin position="16"/>
        <end position="26"/>
    </location>
</feature>
<organism evidence="2 3">
    <name type="scientific">Psychrobacter raelei</name>
    <dbReference type="NCBI Taxonomy" id="2565531"/>
    <lineage>
        <taxon>Bacteria</taxon>
        <taxon>Pseudomonadati</taxon>
        <taxon>Pseudomonadota</taxon>
        <taxon>Gammaproteobacteria</taxon>
        <taxon>Moraxellales</taxon>
        <taxon>Moraxellaceae</taxon>
        <taxon>Psychrobacter</taxon>
    </lineage>
</organism>
<dbReference type="EMBL" id="CP093310">
    <property type="protein sequence ID" value="WXX23735.1"/>
    <property type="molecule type" value="Genomic_DNA"/>
</dbReference>
<evidence type="ECO:0000256" key="1">
    <source>
        <dbReference type="SAM" id="MobiDB-lite"/>
    </source>
</evidence>
<dbReference type="KEGG" id="prae:MN210_18555"/>
<evidence type="ECO:0000313" key="3">
    <source>
        <dbReference type="Proteomes" id="UP000829560"/>
    </source>
</evidence>
<dbReference type="RefSeq" id="WP_338411917.1">
    <property type="nucleotide sequence ID" value="NZ_CP093310.2"/>
</dbReference>
<dbReference type="AlphaFoldDB" id="A0AAU6PTJ9"/>